<feature type="signal peptide" evidence="1">
    <location>
        <begin position="1"/>
        <end position="19"/>
    </location>
</feature>
<dbReference type="PROSITE" id="PS51257">
    <property type="entry name" value="PROKAR_LIPOPROTEIN"/>
    <property type="match status" value="1"/>
</dbReference>
<dbReference type="OrthoDB" id="6120981at2"/>
<proteinExistence type="predicted"/>
<protein>
    <recommendedName>
        <fullName evidence="4">DUF4156 domain-containing protein</fullName>
    </recommendedName>
</protein>
<feature type="chain" id="PRO_5013319380" description="DUF4156 domain-containing protein" evidence="1">
    <location>
        <begin position="20"/>
        <end position="107"/>
    </location>
</feature>
<evidence type="ECO:0000256" key="1">
    <source>
        <dbReference type="SAM" id="SignalP"/>
    </source>
</evidence>
<gene>
    <name evidence="2" type="ORF">B1C78_08040</name>
</gene>
<dbReference type="RefSeq" id="WP_077278636.1">
    <property type="nucleotide sequence ID" value="NZ_MVBK01000044.1"/>
</dbReference>
<evidence type="ECO:0000313" key="3">
    <source>
        <dbReference type="Proteomes" id="UP000189462"/>
    </source>
</evidence>
<keyword evidence="1" id="KW-0732">Signal</keyword>
<name>A0A1V3NI31_9GAMM</name>
<dbReference type="AlphaFoldDB" id="A0A1V3NI31"/>
<dbReference type="Pfam" id="PF13698">
    <property type="entry name" value="DUF4156"/>
    <property type="match status" value="1"/>
</dbReference>
<keyword evidence="3" id="KW-1185">Reference proteome</keyword>
<dbReference type="STRING" id="108003.B1C78_08040"/>
<organism evidence="2 3">
    <name type="scientific">Thioalkalivibrio denitrificans</name>
    <dbReference type="NCBI Taxonomy" id="108003"/>
    <lineage>
        <taxon>Bacteria</taxon>
        <taxon>Pseudomonadati</taxon>
        <taxon>Pseudomonadota</taxon>
        <taxon>Gammaproteobacteria</taxon>
        <taxon>Chromatiales</taxon>
        <taxon>Ectothiorhodospiraceae</taxon>
        <taxon>Thioalkalivibrio</taxon>
    </lineage>
</organism>
<reference evidence="2 3" key="1">
    <citation type="submission" date="2017-02" db="EMBL/GenBank/DDBJ databases">
        <title>Genomic diversity within the haloalkaliphilic genus Thioalkalivibrio.</title>
        <authorList>
            <person name="Ahn A.-C."/>
            <person name="Meier-Kolthoff J."/>
            <person name="Overmars L."/>
            <person name="Richter M."/>
            <person name="Woyke T."/>
            <person name="Sorokin D.Y."/>
            <person name="Muyzer G."/>
        </authorList>
    </citation>
    <scope>NUCLEOTIDE SEQUENCE [LARGE SCALE GENOMIC DNA]</scope>
    <source>
        <strain evidence="2 3">ALJD</strain>
    </source>
</reference>
<accession>A0A1V3NI31</accession>
<evidence type="ECO:0000313" key="2">
    <source>
        <dbReference type="EMBL" id="OOG24767.1"/>
    </source>
</evidence>
<comment type="caution">
    <text evidence="2">The sequence shown here is derived from an EMBL/GenBank/DDBJ whole genome shotgun (WGS) entry which is preliminary data.</text>
</comment>
<evidence type="ECO:0008006" key="4">
    <source>
        <dbReference type="Google" id="ProtNLM"/>
    </source>
</evidence>
<dbReference type="InterPro" id="IPR025294">
    <property type="entry name" value="DUF4156"/>
</dbReference>
<sequence length="107" mass="11476">MTATPLRLTAILAGSLALGACTFVPVTSEGEQVRVATSADVQGCERLGHTTVTIRERIGVVRRPPEKLAEEAEATARNAAATDWNANVIVPRGPLQDGRQVYDVYRC</sequence>
<dbReference type="Proteomes" id="UP000189462">
    <property type="component" value="Unassembled WGS sequence"/>
</dbReference>
<dbReference type="EMBL" id="MVBK01000044">
    <property type="protein sequence ID" value="OOG24767.1"/>
    <property type="molecule type" value="Genomic_DNA"/>
</dbReference>